<organism evidence="4 6">
    <name type="scientific">Halapricum hydrolyticum</name>
    <dbReference type="NCBI Taxonomy" id="2979991"/>
    <lineage>
        <taxon>Archaea</taxon>
        <taxon>Methanobacteriati</taxon>
        <taxon>Methanobacteriota</taxon>
        <taxon>Stenosarchaea group</taxon>
        <taxon>Halobacteria</taxon>
        <taxon>Halobacteriales</taxon>
        <taxon>Haloarculaceae</taxon>
        <taxon>Halapricum</taxon>
    </lineage>
</organism>
<dbReference type="InterPro" id="IPR058456">
    <property type="entry name" value="DUF8143"/>
</dbReference>
<dbReference type="EMBL" id="JAOPKD010000021">
    <property type="protein sequence ID" value="MCU4728188.1"/>
    <property type="molecule type" value="Genomic_DNA"/>
</dbReference>
<dbReference type="Proteomes" id="UP001208186">
    <property type="component" value="Unassembled WGS sequence"/>
</dbReference>
<reference evidence="4" key="1">
    <citation type="submission" date="2023-02" db="EMBL/GenBank/DDBJ databases">
        <title>Enrichment on poylsaccharides allowed isolation of novel metabolic and taxonomic groups of Haloarchaea.</title>
        <authorList>
            <person name="Sorokin D.Y."/>
            <person name="Elcheninov A.G."/>
            <person name="Khizhniak T.V."/>
            <person name="Kolganova T.V."/>
            <person name="Kublanov I.V."/>
        </authorList>
    </citation>
    <scope>NUCLEOTIDE SEQUENCE</scope>
    <source>
        <strain evidence="3 5">HArc-curdl5-1</strain>
        <strain evidence="4">HArc-curdl7</strain>
    </source>
</reference>
<feature type="transmembrane region" description="Helical" evidence="2">
    <location>
        <begin position="6"/>
        <end position="25"/>
    </location>
</feature>
<proteinExistence type="predicted"/>
<sequence length="56" mass="5942">MSVAGAVLLAAVLTIAGGLVLYALVRGERERGTVTDRETGERLARRDTGEPPEEDC</sequence>
<evidence type="ECO:0000313" key="5">
    <source>
        <dbReference type="Proteomes" id="UP001208186"/>
    </source>
</evidence>
<dbReference type="RefSeq" id="WP_315910274.1">
    <property type="nucleotide sequence ID" value="NZ_JAOPKC010000031.1"/>
</dbReference>
<evidence type="ECO:0000313" key="4">
    <source>
        <dbReference type="EMBL" id="MCU4728188.1"/>
    </source>
</evidence>
<feature type="region of interest" description="Disordered" evidence="1">
    <location>
        <begin position="31"/>
        <end position="56"/>
    </location>
</feature>
<keyword evidence="2" id="KW-0472">Membrane</keyword>
<feature type="compositionally biased region" description="Basic and acidic residues" evidence="1">
    <location>
        <begin position="31"/>
        <end position="49"/>
    </location>
</feature>
<keyword evidence="2" id="KW-0812">Transmembrane</keyword>
<keyword evidence="2" id="KW-1133">Transmembrane helix</keyword>
<evidence type="ECO:0000313" key="6">
    <source>
        <dbReference type="Proteomes" id="UP001209746"/>
    </source>
</evidence>
<protein>
    <submittedName>
        <fullName evidence="4">Uncharacterized protein</fullName>
    </submittedName>
</protein>
<dbReference type="Proteomes" id="UP001209746">
    <property type="component" value="Unassembled WGS sequence"/>
</dbReference>
<comment type="caution">
    <text evidence="4">The sequence shown here is derived from an EMBL/GenBank/DDBJ whole genome shotgun (WGS) entry which is preliminary data.</text>
</comment>
<accession>A0AAE3ICQ0</accession>
<gene>
    <name evidence="4" type="ORF">OB914_14625</name>
    <name evidence="3" type="ORF">OB916_15885</name>
</gene>
<dbReference type="AlphaFoldDB" id="A0AAE3ICQ0"/>
<evidence type="ECO:0000256" key="2">
    <source>
        <dbReference type="SAM" id="Phobius"/>
    </source>
</evidence>
<keyword evidence="5" id="KW-1185">Reference proteome</keyword>
<evidence type="ECO:0000313" key="3">
    <source>
        <dbReference type="EMBL" id="MCU4719528.1"/>
    </source>
</evidence>
<dbReference type="Pfam" id="PF26467">
    <property type="entry name" value="DUF8143"/>
    <property type="match status" value="1"/>
</dbReference>
<evidence type="ECO:0000256" key="1">
    <source>
        <dbReference type="SAM" id="MobiDB-lite"/>
    </source>
</evidence>
<dbReference type="EMBL" id="JAOPKC010000031">
    <property type="protein sequence ID" value="MCU4719528.1"/>
    <property type="molecule type" value="Genomic_DNA"/>
</dbReference>
<name>A0AAE3ICQ0_9EURY</name>